<dbReference type="Proteomes" id="UP000185725">
    <property type="component" value="Unassembled WGS sequence"/>
</dbReference>
<proteinExistence type="predicted"/>
<feature type="transmembrane region" description="Helical" evidence="1">
    <location>
        <begin position="103"/>
        <end position="124"/>
    </location>
</feature>
<dbReference type="KEGG" id="cil:EG358_17340"/>
<gene>
    <name evidence="3" type="ORF">NCTC13560_03444</name>
    <name evidence="2" type="ORF">SAMN05421682_107132</name>
</gene>
<keyword evidence="1" id="KW-0812">Transmembrane</keyword>
<sequence length="183" mass="21029">MKIKDLLKIVFRIFGLYTVINLSFTFFPEQIAIAYLSSSGAFLPFDPDSSIMQTWIYFIVVLLLITAVFYLLIINPDIIINKLKPKSFLEETINFDKLNSESLLQIAILSIGILILFDSIPNLINKLSLLFKLQSMNEHLDDNFNTVSLNYEIITESVKVLLGLIFIIFQNQIGKVLYRQNVK</sequence>
<evidence type="ECO:0000313" key="5">
    <source>
        <dbReference type="Proteomes" id="UP000255231"/>
    </source>
</evidence>
<dbReference type="RefSeq" id="WP_076561062.1">
    <property type="nucleotide sequence ID" value="NZ_CP033929.1"/>
</dbReference>
<feature type="transmembrane region" description="Helical" evidence="1">
    <location>
        <begin position="55"/>
        <end position="74"/>
    </location>
</feature>
<reference evidence="2 4" key="1">
    <citation type="submission" date="2017-01" db="EMBL/GenBank/DDBJ databases">
        <authorList>
            <person name="Varghese N."/>
            <person name="Submissions S."/>
        </authorList>
    </citation>
    <scope>NUCLEOTIDE SEQUENCE [LARGE SCALE GENOMIC DNA]</scope>
    <source>
        <strain evidence="2 4">ATCC 27950</strain>
    </source>
</reference>
<organism evidence="3 5">
    <name type="scientific">Chryseobacterium indoltheticum</name>
    <dbReference type="NCBI Taxonomy" id="254"/>
    <lineage>
        <taxon>Bacteria</taxon>
        <taxon>Pseudomonadati</taxon>
        <taxon>Bacteroidota</taxon>
        <taxon>Flavobacteriia</taxon>
        <taxon>Flavobacteriales</taxon>
        <taxon>Weeksellaceae</taxon>
        <taxon>Chryseobacterium group</taxon>
        <taxon>Chryseobacterium</taxon>
    </lineage>
</organism>
<keyword evidence="4" id="KW-1185">Reference proteome</keyword>
<keyword evidence="1" id="KW-0472">Membrane</keyword>
<reference evidence="3 5" key="2">
    <citation type="submission" date="2018-06" db="EMBL/GenBank/DDBJ databases">
        <authorList>
            <consortium name="Pathogen Informatics"/>
            <person name="Doyle S."/>
        </authorList>
    </citation>
    <scope>NUCLEOTIDE SEQUENCE [LARGE SCALE GENOMIC DNA]</scope>
    <source>
        <strain evidence="3 5">NCTC13560</strain>
    </source>
</reference>
<accession>A0A381JR60</accession>
<evidence type="ECO:0000313" key="2">
    <source>
        <dbReference type="EMBL" id="SIQ68453.1"/>
    </source>
</evidence>
<protein>
    <submittedName>
        <fullName evidence="3">Uncharacterized protein</fullName>
    </submittedName>
</protein>
<name>A0A381JR60_9FLAO</name>
<feature type="transmembrane region" description="Helical" evidence="1">
    <location>
        <begin position="9"/>
        <end position="35"/>
    </location>
</feature>
<evidence type="ECO:0000313" key="4">
    <source>
        <dbReference type="Proteomes" id="UP000185725"/>
    </source>
</evidence>
<evidence type="ECO:0000256" key="1">
    <source>
        <dbReference type="SAM" id="Phobius"/>
    </source>
</evidence>
<dbReference type="AlphaFoldDB" id="A0A381JR60"/>
<keyword evidence="1" id="KW-1133">Transmembrane helix</keyword>
<dbReference type="GeneID" id="303675468"/>
<dbReference type="EMBL" id="UFVS01000002">
    <property type="protein sequence ID" value="SUY53515.1"/>
    <property type="molecule type" value="Genomic_DNA"/>
</dbReference>
<dbReference type="Proteomes" id="UP000255231">
    <property type="component" value="Unassembled WGS sequence"/>
</dbReference>
<evidence type="ECO:0000313" key="3">
    <source>
        <dbReference type="EMBL" id="SUY53515.1"/>
    </source>
</evidence>
<dbReference type="OrthoDB" id="1258671at2"/>
<dbReference type="EMBL" id="FTMF01000007">
    <property type="protein sequence ID" value="SIQ68453.1"/>
    <property type="molecule type" value="Genomic_DNA"/>
</dbReference>